<gene>
    <name evidence="2" type="ORF">PUW80_13815</name>
</gene>
<dbReference type="Proteomes" id="UP001218170">
    <property type="component" value="Unassembled WGS sequence"/>
</dbReference>
<feature type="domain" description="DUF559" evidence="1">
    <location>
        <begin position="28"/>
        <end position="101"/>
    </location>
</feature>
<comment type="caution">
    <text evidence="2">The sequence shown here is derived from an EMBL/GenBank/DDBJ whole genome shotgun (WGS) entry which is preliminary data.</text>
</comment>
<protein>
    <submittedName>
        <fullName evidence="2">DUF559 domain-containing protein</fullName>
    </submittedName>
</protein>
<dbReference type="RefSeq" id="WP_274264968.1">
    <property type="nucleotide sequence ID" value="NZ_JAQZCI010000005.1"/>
</dbReference>
<evidence type="ECO:0000313" key="2">
    <source>
        <dbReference type="EMBL" id="MDD7963427.1"/>
    </source>
</evidence>
<dbReference type="Pfam" id="PF04480">
    <property type="entry name" value="DUF559"/>
    <property type="match status" value="1"/>
</dbReference>
<organism evidence="2 3">
    <name type="scientific">Microbacterium thalli</name>
    <dbReference type="NCBI Taxonomy" id="3027921"/>
    <lineage>
        <taxon>Bacteria</taxon>
        <taxon>Bacillati</taxon>
        <taxon>Actinomycetota</taxon>
        <taxon>Actinomycetes</taxon>
        <taxon>Micrococcales</taxon>
        <taxon>Microbacteriaceae</taxon>
        <taxon>Microbacterium</taxon>
    </lineage>
</organism>
<dbReference type="EMBL" id="JAQZCI010000005">
    <property type="protein sequence ID" value="MDD7963427.1"/>
    <property type="molecule type" value="Genomic_DNA"/>
</dbReference>
<reference evidence="2 3" key="1">
    <citation type="submission" date="2023-02" db="EMBL/GenBank/DDBJ databases">
        <title>Study of novel species of the Microbacterium genus.</title>
        <authorList>
            <person name="Arroyo-Herrera I."/>
            <person name="Roman-Ponce B."/>
            <person name="Vasquez-Murrieta M.S."/>
        </authorList>
    </citation>
    <scope>NUCLEOTIDE SEQUENCE [LARGE SCALE GENOMIC DNA]</scope>
    <source>
        <strain evidence="2 3">NE1TT3</strain>
    </source>
</reference>
<evidence type="ECO:0000313" key="3">
    <source>
        <dbReference type="Proteomes" id="UP001218170"/>
    </source>
</evidence>
<dbReference type="InterPro" id="IPR007569">
    <property type="entry name" value="DUF559"/>
</dbReference>
<evidence type="ECO:0000259" key="1">
    <source>
        <dbReference type="Pfam" id="PF04480"/>
    </source>
</evidence>
<proteinExistence type="predicted"/>
<name>A0ABT5SKS3_9MICO</name>
<accession>A0ABT5SKS3</accession>
<sequence>MRSAPSRERICTRVSKTRSAERGVPVVQQARIAGRFVDGLIGTSLLVQIDGFAFHASSAQRSADVAHDAELRLRGYTVLRFTYRQVVHKRATVQRTVQRALAPQLHMRR</sequence>
<keyword evidence="3" id="KW-1185">Reference proteome</keyword>
<dbReference type="Gene3D" id="3.40.960.10">
    <property type="entry name" value="VSR Endonuclease"/>
    <property type="match status" value="1"/>
</dbReference>